<keyword evidence="1 4" id="KW-0808">Transferase</keyword>
<dbReference type="InterPro" id="IPR004821">
    <property type="entry name" value="Cyt_trans-like"/>
</dbReference>
<name>A0A1M5BMF4_9BACT</name>
<dbReference type="PANTHER" id="PTHR43793:SF1">
    <property type="entry name" value="FAD SYNTHASE"/>
    <property type="match status" value="1"/>
</dbReference>
<dbReference type="STRING" id="1484053.SAMN05444274_105202"/>
<evidence type="ECO:0000313" key="4">
    <source>
        <dbReference type="EMBL" id="SHF43392.1"/>
    </source>
</evidence>
<evidence type="ECO:0000256" key="2">
    <source>
        <dbReference type="ARBA" id="ARBA00022695"/>
    </source>
</evidence>
<sequence>MKKKYRIGYTMGVFDLFHIGHLNIIKKAKSLCDYLIVGVTTDERALMLKGSLPIIPFDERVKIIESIKYVDQVVPKNSPDIKEDWDNLKFNVLIKGSDWKGRPEGNTLKTELKKLGVKVKYFPYTEDTSSTMLKDAISKLSKKIL</sequence>
<dbReference type="Gene3D" id="3.40.50.620">
    <property type="entry name" value="HUPs"/>
    <property type="match status" value="1"/>
</dbReference>
<dbReference type="Proteomes" id="UP000184164">
    <property type="component" value="Unassembled WGS sequence"/>
</dbReference>
<dbReference type="RefSeq" id="WP_073002076.1">
    <property type="nucleotide sequence ID" value="NZ_FQUM01000005.1"/>
</dbReference>
<dbReference type="AlphaFoldDB" id="A0A1M5BMF4"/>
<proteinExistence type="predicted"/>
<dbReference type="GO" id="GO:0016779">
    <property type="term" value="F:nucleotidyltransferase activity"/>
    <property type="evidence" value="ECO:0007669"/>
    <property type="project" value="UniProtKB-KW"/>
</dbReference>
<protein>
    <submittedName>
        <fullName evidence="4">Glycerol-3-phosphate cytidylyltransferase</fullName>
    </submittedName>
</protein>
<reference evidence="4 5" key="1">
    <citation type="submission" date="2016-11" db="EMBL/GenBank/DDBJ databases">
        <authorList>
            <person name="Jaros S."/>
            <person name="Januszkiewicz K."/>
            <person name="Wedrychowicz H."/>
        </authorList>
    </citation>
    <scope>NUCLEOTIDE SEQUENCE [LARGE SCALE GENOMIC DNA]</scope>
    <source>
        <strain evidence="4 5">DSM 26910</strain>
    </source>
</reference>
<dbReference type="SUPFAM" id="SSF52374">
    <property type="entry name" value="Nucleotidylyl transferase"/>
    <property type="match status" value="1"/>
</dbReference>
<organism evidence="4 5">
    <name type="scientific">Mariniphaga anaerophila</name>
    <dbReference type="NCBI Taxonomy" id="1484053"/>
    <lineage>
        <taxon>Bacteria</taxon>
        <taxon>Pseudomonadati</taxon>
        <taxon>Bacteroidota</taxon>
        <taxon>Bacteroidia</taxon>
        <taxon>Marinilabiliales</taxon>
        <taxon>Prolixibacteraceae</taxon>
        <taxon>Mariniphaga</taxon>
    </lineage>
</organism>
<keyword evidence="5" id="KW-1185">Reference proteome</keyword>
<dbReference type="NCBIfam" id="TIGR00125">
    <property type="entry name" value="cyt_tran_rel"/>
    <property type="match status" value="1"/>
</dbReference>
<accession>A0A1M5BMF4</accession>
<gene>
    <name evidence="4" type="ORF">SAMN05444274_105202</name>
</gene>
<dbReference type="InterPro" id="IPR014729">
    <property type="entry name" value="Rossmann-like_a/b/a_fold"/>
</dbReference>
<dbReference type="EMBL" id="FQUM01000005">
    <property type="protein sequence ID" value="SHF43392.1"/>
    <property type="molecule type" value="Genomic_DNA"/>
</dbReference>
<evidence type="ECO:0000256" key="1">
    <source>
        <dbReference type="ARBA" id="ARBA00022679"/>
    </source>
</evidence>
<evidence type="ECO:0000313" key="5">
    <source>
        <dbReference type="Proteomes" id="UP000184164"/>
    </source>
</evidence>
<dbReference type="PANTHER" id="PTHR43793">
    <property type="entry name" value="FAD SYNTHASE"/>
    <property type="match status" value="1"/>
</dbReference>
<dbReference type="OrthoDB" id="9795543at2"/>
<keyword evidence="2 4" id="KW-0548">Nucleotidyltransferase</keyword>
<feature type="domain" description="Cytidyltransferase-like" evidence="3">
    <location>
        <begin position="9"/>
        <end position="134"/>
    </location>
</feature>
<dbReference type="InterPro" id="IPR050385">
    <property type="entry name" value="Archaeal_FAD_synthase"/>
</dbReference>
<evidence type="ECO:0000259" key="3">
    <source>
        <dbReference type="Pfam" id="PF01467"/>
    </source>
</evidence>
<dbReference type="Pfam" id="PF01467">
    <property type="entry name" value="CTP_transf_like"/>
    <property type="match status" value="1"/>
</dbReference>